<sequence length="38" mass="4313">MLINELNHRVKNTLSTAQSIVWQALRTATDPNFNSRGD</sequence>
<proteinExistence type="predicted"/>
<keyword evidence="2" id="KW-1185">Reference proteome</keyword>
<keyword evidence="1" id="KW-0614">Plasmid</keyword>
<dbReference type="Proteomes" id="UP001061991">
    <property type="component" value="Plasmid p_unnamed1"/>
</dbReference>
<protein>
    <submittedName>
        <fullName evidence="1">Uncharacterized protein</fullName>
    </submittedName>
</protein>
<geneLocation type="plasmid" evidence="1 2">
    <name>p_unnamed1</name>
</geneLocation>
<gene>
    <name evidence="1" type="ORF">N8E88_09970</name>
</gene>
<dbReference type="EMBL" id="CP104972">
    <property type="protein sequence ID" value="UXN59210.1"/>
    <property type="molecule type" value="Genomic_DNA"/>
</dbReference>
<accession>A0ACD4D039</accession>
<organism evidence="1 2">
    <name type="scientific">Phyllobacterium zundukense</name>
    <dbReference type="NCBI Taxonomy" id="1867719"/>
    <lineage>
        <taxon>Bacteria</taxon>
        <taxon>Pseudomonadati</taxon>
        <taxon>Pseudomonadota</taxon>
        <taxon>Alphaproteobacteria</taxon>
        <taxon>Hyphomicrobiales</taxon>
        <taxon>Phyllobacteriaceae</taxon>
        <taxon>Phyllobacterium</taxon>
    </lineage>
</organism>
<evidence type="ECO:0000313" key="2">
    <source>
        <dbReference type="Proteomes" id="UP001061991"/>
    </source>
</evidence>
<reference evidence="1" key="1">
    <citation type="submission" date="2022-09" db="EMBL/GenBank/DDBJ databases">
        <title>Interaction between co-microsymbionts with complementary sets of symbiotic genes in legume-rhizobium systems.</title>
        <authorList>
            <person name="Safronova V."/>
            <person name="Sazanova A."/>
            <person name="Afonin A."/>
            <person name="Chirak E."/>
        </authorList>
    </citation>
    <scope>NUCLEOTIDE SEQUENCE</scope>
    <source>
        <strain evidence="1">A18/3m</strain>
    </source>
</reference>
<name>A0ACD4D039_9HYPH</name>
<evidence type="ECO:0000313" key="1">
    <source>
        <dbReference type="EMBL" id="UXN59210.1"/>
    </source>
</evidence>